<dbReference type="CDD" id="cd17325">
    <property type="entry name" value="MFS_MdtG_SLC18_like"/>
    <property type="match status" value="1"/>
</dbReference>
<evidence type="ECO:0000313" key="7">
    <source>
        <dbReference type="Proteomes" id="UP000452235"/>
    </source>
</evidence>
<dbReference type="AlphaFoldDB" id="A0A5M3YYV0"/>
<comment type="caution">
    <text evidence="6">The sequence shown here is derived from an EMBL/GenBank/DDBJ whole genome shotgun (WGS) entry which is preliminary data.</text>
</comment>
<evidence type="ECO:0000256" key="5">
    <source>
        <dbReference type="ARBA" id="ARBA00023136"/>
    </source>
</evidence>
<organism evidence="6 7">
    <name type="scientific">Aspergillus terreus</name>
    <dbReference type="NCBI Taxonomy" id="33178"/>
    <lineage>
        <taxon>Eukaryota</taxon>
        <taxon>Fungi</taxon>
        <taxon>Dikarya</taxon>
        <taxon>Ascomycota</taxon>
        <taxon>Pezizomycotina</taxon>
        <taxon>Eurotiomycetes</taxon>
        <taxon>Eurotiomycetidae</taxon>
        <taxon>Eurotiales</taxon>
        <taxon>Aspergillaceae</taxon>
        <taxon>Aspergillus</taxon>
        <taxon>Aspergillus subgen. Circumdati</taxon>
    </lineage>
</organism>
<dbReference type="InterPro" id="IPR011701">
    <property type="entry name" value="MFS"/>
</dbReference>
<sequence length="445" mass="46644">MGTDSPATGASWRSSRYFVIGTMCIALFAELFLYGFIVPILGYMFEQRLHRAPSETQNLTSAILAVHGYASVMAGPLIGHFADKAPTRKTPLVLSLAGCIAGTVLVACARSLPALFLGRVLQSIAGAVVWIVGLATVADAVPRDRLGTAMGVVMTFANAGTISGPMVSGLLLEWAGYWATWSVPLVVLGVDIVLRMLMVERAAAPPAAPSEETTALLDPPPAAGANFWTTILRHRRVAVALAAQVTNVSVSVSFHATLPLHVRAAFGWSPVLVGAAFTCLTVPGLVISPFAGWLRDRVGVRVPTTAAFVLQGVVLVLLGAAGNERVPGLGTVRAGPALYTAALVGFGIVRPFSSGVASIEVTEVVKDYQEKRPGIFGPGGGLSRVFSMVDVASSLGLTIGPVVAGALTETVGYTLMSWFWSVMFFILAVFVFSFSGRAPVQEVTE</sequence>
<dbReference type="InterPro" id="IPR020846">
    <property type="entry name" value="MFS_dom"/>
</dbReference>
<evidence type="ECO:0000256" key="4">
    <source>
        <dbReference type="ARBA" id="ARBA00022989"/>
    </source>
</evidence>
<dbReference type="SUPFAM" id="SSF103473">
    <property type="entry name" value="MFS general substrate transporter"/>
    <property type="match status" value="1"/>
</dbReference>
<dbReference type="PANTHER" id="PTHR23506">
    <property type="entry name" value="GH10249P"/>
    <property type="match status" value="1"/>
</dbReference>
<dbReference type="GO" id="GO:0022857">
    <property type="term" value="F:transmembrane transporter activity"/>
    <property type="evidence" value="ECO:0007669"/>
    <property type="project" value="InterPro"/>
</dbReference>
<gene>
    <name evidence="6" type="ORF">ATEIFO6365_0011031800</name>
</gene>
<dbReference type="InterPro" id="IPR036259">
    <property type="entry name" value="MFS_trans_sf"/>
</dbReference>
<dbReference type="VEuPathDB" id="FungiDB:ATEG_03906"/>
<dbReference type="GO" id="GO:0016020">
    <property type="term" value="C:membrane"/>
    <property type="evidence" value="ECO:0007669"/>
    <property type="project" value="UniProtKB-SubCell"/>
</dbReference>
<dbReference type="InterPro" id="IPR050930">
    <property type="entry name" value="MFS_Vesicular_Transporter"/>
</dbReference>
<dbReference type="OrthoDB" id="5086884at2759"/>
<accession>A0A5M3YYV0</accession>
<keyword evidence="2" id="KW-0813">Transport</keyword>
<dbReference type="PROSITE" id="PS50850">
    <property type="entry name" value="MFS"/>
    <property type="match status" value="1"/>
</dbReference>
<comment type="subcellular location">
    <subcellularLocation>
        <location evidence="1">Membrane</location>
        <topology evidence="1">Multi-pass membrane protein</topology>
    </subcellularLocation>
</comment>
<protein>
    <submittedName>
        <fullName evidence="6">Putative MFS transporter</fullName>
    </submittedName>
</protein>
<dbReference type="EMBL" id="BLJY01000011">
    <property type="protein sequence ID" value="GFF20058.1"/>
    <property type="molecule type" value="Genomic_DNA"/>
</dbReference>
<keyword evidence="3" id="KW-0812">Transmembrane</keyword>
<evidence type="ECO:0000256" key="3">
    <source>
        <dbReference type="ARBA" id="ARBA00022692"/>
    </source>
</evidence>
<proteinExistence type="predicted"/>
<evidence type="ECO:0000256" key="1">
    <source>
        <dbReference type="ARBA" id="ARBA00004141"/>
    </source>
</evidence>
<dbReference type="PANTHER" id="PTHR23506:SF35">
    <property type="entry name" value="MAJOR FACILITATOR SUPERFAMILY (MFS) PROFILE DOMAIN-CONTAINING PROTEIN-RELATED"/>
    <property type="match status" value="1"/>
</dbReference>
<dbReference type="Proteomes" id="UP000452235">
    <property type="component" value="Unassembled WGS sequence"/>
</dbReference>
<dbReference type="Gene3D" id="1.20.1250.20">
    <property type="entry name" value="MFS general substrate transporter like domains"/>
    <property type="match status" value="2"/>
</dbReference>
<evidence type="ECO:0000256" key="2">
    <source>
        <dbReference type="ARBA" id="ARBA00022448"/>
    </source>
</evidence>
<evidence type="ECO:0000313" key="6">
    <source>
        <dbReference type="EMBL" id="GFF20058.1"/>
    </source>
</evidence>
<keyword evidence="7" id="KW-1185">Reference proteome</keyword>
<keyword evidence="4" id="KW-1133">Transmembrane helix</keyword>
<dbReference type="Pfam" id="PF07690">
    <property type="entry name" value="MFS_1"/>
    <property type="match status" value="1"/>
</dbReference>
<name>A0A5M3YYV0_ASPTE</name>
<keyword evidence="5" id="KW-0472">Membrane</keyword>
<reference evidence="6 7" key="1">
    <citation type="submission" date="2020-01" db="EMBL/GenBank/DDBJ databases">
        <title>Aspergillus terreus IFO 6365 whole genome shotgun sequence.</title>
        <authorList>
            <person name="Kanamasa S."/>
            <person name="Takahashi H."/>
        </authorList>
    </citation>
    <scope>NUCLEOTIDE SEQUENCE [LARGE SCALE GENOMIC DNA]</scope>
    <source>
        <strain evidence="6 7">IFO 6365</strain>
    </source>
</reference>